<dbReference type="OrthoDB" id="445301at2759"/>
<feature type="transmembrane region" description="Helical" evidence="1">
    <location>
        <begin position="20"/>
        <end position="41"/>
    </location>
</feature>
<protein>
    <submittedName>
        <fullName evidence="2">Gaa1-like protein</fullName>
    </submittedName>
</protein>
<keyword evidence="1" id="KW-0472">Membrane</keyword>
<feature type="transmembrane region" description="Helical" evidence="1">
    <location>
        <begin position="299"/>
        <end position="319"/>
    </location>
</feature>
<dbReference type="GO" id="GO:0016255">
    <property type="term" value="P:attachment of GPI anchor to protein"/>
    <property type="evidence" value="ECO:0007669"/>
    <property type="project" value="TreeGrafter"/>
</dbReference>
<evidence type="ECO:0000313" key="3">
    <source>
        <dbReference type="Proteomes" id="UP000278143"/>
    </source>
</evidence>
<sequence>MITQKLLRRMKRQELILSRLATVLPWLRYLALLVGVVWFFVLPLPEYSRKTYISENALLPGLPFTRFNDEHGEWVVSLTGELDELLQKNRNIEVVARIEREFHQLGLATGQQPIRPAYTTSNLHQPALNLYGILDGQRADHSETLVLAAPWFSVTGRCLPNLWTGAIQAAIVLDLPITENNRYDAVQIEFLGVNGQLPNLDVMNTITRLTYDDNIGVILENQATMLDYSHENVGTYADSLKAITTMIWKQASGRPTNLHGYYHPWTAINHFVSCLAAGVLVFNTPAPELAPAPGGQPTYYGMAAYVTVYTAINVAMILWTRHSYRRMLQSVAGTDTDRRIAVIRYRSELRMLAITLMAVAIWTASVINFSFALLVAATITPTVLLLAHRTVSSNGAYELKGFRLLQFIVLWLISPPGLLYLGELSGMLSTPAGVVAQLASDYTRAGIMVYPFFCFLYHPAIAALMLSL</sequence>
<feature type="transmembrane region" description="Helical" evidence="1">
    <location>
        <begin position="442"/>
        <end position="466"/>
    </location>
</feature>
<name>A0A4P9Z5L4_9FUNG</name>
<dbReference type="InterPro" id="IPR007246">
    <property type="entry name" value="Gaa1"/>
</dbReference>
<dbReference type="EMBL" id="KZ989271">
    <property type="protein sequence ID" value="RKP27091.1"/>
    <property type="molecule type" value="Genomic_DNA"/>
</dbReference>
<dbReference type="GO" id="GO:0042765">
    <property type="term" value="C:GPI-anchor transamidase complex"/>
    <property type="evidence" value="ECO:0007669"/>
    <property type="project" value="InterPro"/>
</dbReference>
<dbReference type="Pfam" id="PF04114">
    <property type="entry name" value="Gaa1"/>
    <property type="match status" value="1"/>
</dbReference>
<accession>A0A4P9Z5L4</accession>
<keyword evidence="3" id="KW-1185">Reference proteome</keyword>
<feature type="transmembrane region" description="Helical" evidence="1">
    <location>
        <begin position="373"/>
        <end position="392"/>
    </location>
</feature>
<dbReference type="PANTHER" id="PTHR13304">
    <property type="entry name" value="GLYCOSYLPHOSPHATIDYLINOSITOL ANCHOR ATTACHMENT 1 PROTEIN"/>
    <property type="match status" value="1"/>
</dbReference>
<dbReference type="Proteomes" id="UP000278143">
    <property type="component" value="Unassembled WGS sequence"/>
</dbReference>
<evidence type="ECO:0000313" key="2">
    <source>
        <dbReference type="EMBL" id="RKP27091.1"/>
    </source>
</evidence>
<feature type="transmembrane region" description="Helical" evidence="1">
    <location>
        <begin position="404"/>
        <end position="422"/>
    </location>
</feature>
<keyword evidence="1" id="KW-1133">Transmembrane helix</keyword>
<evidence type="ECO:0000256" key="1">
    <source>
        <dbReference type="SAM" id="Phobius"/>
    </source>
</evidence>
<proteinExistence type="predicted"/>
<reference evidence="3" key="1">
    <citation type="journal article" date="2018" name="Nat. Microbiol.">
        <title>Leveraging single-cell genomics to expand the fungal tree of life.</title>
        <authorList>
            <person name="Ahrendt S.R."/>
            <person name="Quandt C.A."/>
            <person name="Ciobanu D."/>
            <person name="Clum A."/>
            <person name="Salamov A."/>
            <person name="Andreopoulos B."/>
            <person name="Cheng J.F."/>
            <person name="Woyke T."/>
            <person name="Pelin A."/>
            <person name="Henrissat B."/>
            <person name="Reynolds N.K."/>
            <person name="Benny G.L."/>
            <person name="Smith M.E."/>
            <person name="James T.Y."/>
            <person name="Grigoriev I.V."/>
        </authorList>
    </citation>
    <scope>NUCLEOTIDE SEQUENCE [LARGE SCALE GENOMIC DNA]</scope>
    <source>
        <strain evidence="3">Benny S71-1</strain>
    </source>
</reference>
<dbReference type="PANTHER" id="PTHR13304:SF0">
    <property type="entry name" value="GLYCOSYLPHOSPHATIDYLINOSITOL ANCHOR ATTACHMENT 1 PROTEIN"/>
    <property type="match status" value="1"/>
</dbReference>
<dbReference type="AlphaFoldDB" id="A0A4P9Z5L4"/>
<gene>
    <name evidence="2" type="ORF">SYNPS1DRAFT_27240</name>
</gene>
<keyword evidence="1" id="KW-0812">Transmembrane</keyword>
<organism evidence="2 3">
    <name type="scientific">Syncephalis pseudoplumigaleata</name>
    <dbReference type="NCBI Taxonomy" id="1712513"/>
    <lineage>
        <taxon>Eukaryota</taxon>
        <taxon>Fungi</taxon>
        <taxon>Fungi incertae sedis</taxon>
        <taxon>Zoopagomycota</taxon>
        <taxon>Zoopagomycotina</taxon>
        <taxon>Zoopagomycetes</taxon>
        <taxon>Zoopagales</taxon>
        <taxon>Piptocephalidaceae</taxon>
        <taxon>Syncephalis</taxon>
    </lineage>
</organism>